<evidence type="ECO:0000256" key="1">
    <source>
        <dbReference type="SAM" id="Coils"/>
    </source>
</evidence>
<proteinExistence type="predicted"/>
<accession>A0AAN8L003</accession>
<keyword evidence="1" id="KW-0175">Coiled coil</keyword>
<feature type="compositionally biased region" description="Basic and acidic residues" evidence="2">
    <location>
        <begin position="312"/>
        <end position="323"/>
    </location>
</feature>
<protein>
    <submittedName>
        <fullName evidence="3">Uncharacterized protein</fullName>
    </submittedName>
</protein>
<feature type="region of interest" description="Disordered" evidence="2">
    <location>
        <begin position="354"/>
        <end position="384"/>
    </location>
</feature>
<evidence type="ECO:0000313" key="4">
    <source>
        <dbReference type="Proteomes" id="UP001356427"/>
    </source>
</evidence>
<gene>
    <name evidence="3" type="ORF">J4Q44_G00315550</name>
</gene>
<feature type="region of interest" description="Disordered" evidence="2">
    <location>
        <begin position="312"/>
        <end position="342"/>
    </location>
</feature>
<evidence type="ECO:0000313" key="3">
    <source>
        <dbReference type="EMBL" id="KAK6298500.1"/>
    </source>
</evidence>
<dbReference type="Proteomes" id="UP001356427">
    <property type="component" value="Unassembled WGS sequence"/>
</dbReference>
<dbReference type="EMBL" id="JAGTTL010000030">
    <property type="protein sequence ID" value="KAK6298500.1"/>
    <property type="molecule type" value="Genomic_DNA"/>
</dbReference>
<keyword evidence="4" id="KW-1185">Reference proteome</keyword>
<reference evidence="3 4" key="1">
    <citation type="submission" date="2021-04" db="EMBL/GenBank/DDBJ databases">
        <authorList>
            <person name="De Guttry C."/>
            <person name="Zahm M."/>
            <person name="Klopp C."/>
            <person name="Cabau C."/>
            <person name="Louis A."/>
            <person name="Berthelot C."/>
            <person name="Parey E."/>
            <person name="Roest Crollius H."/>
            <person name="Montfort J."/>
            <person name="Robinson-Rechavi M."/>
            <person name="Bucao C."/>
            <person name="Bouchez O."/>
            <person name="Gislard M."/>
            <person name="Lluch J."/>
            <person name="Milhes M."/>
            <person name="Lampietro C."/>
            <person name="Lopez Roques C."/>
            <person name="Donnadieu C."/>
            <person name="Braasch I."/>
            <person name="Desvignes T."/>
            <person name="Postlethwait J."/>
            <person name="Bobe J."/>
            <person name="Wedekind C."/>
            <person name="Guiguen Y."/>
        </authorList>
    </citation>
    <scope>NUCLEOTIDE SEQUENCE [LARGE SCALE GENOMIC DNA]</scope>
    <source>
        <strain evidence="3">Cs_M1</strain>
        <tissue evidence="3">Blood</tissue>
    </source>
</reference>
<feature type="coiled-coil region" evidence="1">
    <location>
        <begin position="19"/>
        <end position="46"/>
    </location>
</feature>
<organism evidence="3 4">
    <name type="scientific">Coregonus suidteri</name>
    <dbReference type="NCBI Taxonomy" id="861788"/>
    <lineage>
        <taxon>Eukaryota</taxon>
        <taxon>Metazoa</taxon>
        <taxon>Chordata</taxon>
        <taxon>Craniata</taxon>
        <taxon>Vertebrata</taxon>
        <taxon>Euteleostomi</taxon>
        <taxon>Actinopterygii</taxon>
        <taxon>Neopterygii</taxon>
        <taxon>Teleostei</taxon>
        <taxon>Protacanthopterygii</taxon>
        <taxon>Salmoniformes</taxon>
        <taxon>Salmonidae</taxon>
        <taxon>Coregoninae</taxon>
        <taxon>Coregonus</taxon>
    </lineage>
</organism>
<evidence type="ECO:0000256" key="2">
    <source>
        <dbReference type="SAM" id="MobiDB-lite"/>
    </source>
</evidence>
<sequence length="438" mass="49313">MLSGWHRLTQPGTVDLRALLDSEQRRRDLEVSLAQVQNALQKQRVRMLHRIGPGSQHALPQMLVLNLGQIKRPVNLHPSLLSGSNYIPPYGDLYTRTFLSHVLRVGRLELDLEIISAQLDQVLCSGGKRLHGNGPPPQQDSLTPEKCFCTVRPQCQREDHNMTSQLIAQAVDKGQLLKERDNLERLLEDSRAQQQLMEQGREAQIAALHSQLYQARSSLQETHRGRLATQAELHGSKQINESLLQEVASLRRRPGAAEERASLMESDGRLLRARIAALETEREELLQQGHLATGRRHPSAFGSAWEMDVEDAEKSKEGVREESAVEEEDEDEENYEEERVEGKNVSVDLRLQIHEVPLSKPGPHITEENQDREEKGPGLVDRWNPWQHEPIEANQMTALIIELQQQRTACEETSSTLPVSPKGQRVAGKSCSAQDGGE</sequence>
<feature type="compositionally biased region" description="Basic and acidic residues" evidence="2">
    <location>
        <begin position="365"/>
        <end position="376"/>
    </location>
</feature>
<comment type="caution">
    <text evidence="3">The sequence shown here is derived from an EMBL/GenBank/DDBJ whole genome shotgun (WGS) entry which is preliminary data.</text>
</comment>
<dbReference type="AlphaFoldDB" id="A0AAN8L003"/>
<feature type="compositionally biased region" description="Polar residues" evidence="2">
    <location>
        <begin position="408"/>
        <end position="418"/>
    </location>
</feature>
<name>A0AAN8L003_9TELE</name>
<feature type="region of interest" description="Disordered" evidence="2">
    <location>
        <begin position="408"/>
        <end position="438"/>
    </location>
</feature>
<feature type="compositionally biased region" description="Acidic residues" evidence="2">
    <location>
        <begin position="324"/>
        <end position="339"/>
    </location>
</feature>